<keyword evidence="2" id="KW-1185">Reference proteome</keyword>
<reference evidence="1 2" key="1">
    <citation type="submission" date="2024-02" db="EMBL/GenBank/DDBJ databases">
        <authorList>
            <person name="Chen Y."/>
            <person name="Shah S."/>
            <person name="Dougan E. K."/>
            <person name="Thang M."/>
            <person name="Chan C."/>
        </authorList>
    </citation>
    <scope>NUCLEOTIDE SEQUENCE [LARGE SCALE GENOMIC DNA]</scope>
</reference>
<gene>
    <name evidence="1" type="ORF">CCMP2556_LOCUS16631</name>
</gene>
<comment type="caution">
    <text evidence="1">The sequence shown here is derived from an EMBL/GenBank/DDBJ whole genome shotgun (WGS) entry which is preliminary data.</text>
</comment>
<dbReference type="EMBL" id="CAXAMN010008891">
    <property type="protein sequence ID" value="CAK9027098.1"/>
    <property type="molecule type" value="Genomic_DNA"/>
</dbReference>
<dbReference type="Proteomes" id="UP001642484">
    <property type="component" value="Unassembled WGS sequence"/>
</dbReference>
<evidence type="ECO:0000313" key="2">
    <source>
        <dbReference type="Proteomes" id="UP001642484"/>
    </source>
</evidence>
<name>A0ABP0KK86_9DINO</name>
<proteinExistence type="predicted"/>
<sequence>MSGPVIDGMYGTLSETDAPSTKATRCMSLSCALGAALGLALAKSFRLTHKWAYNAAFIGGATAGAALATYLAVRLRKEAVSAAAVLIAAAFLCEGFQQVVHNKFCSWLFRCGCTWEWSGGWDNCNVHNASGPKCPWCVARLSLAWTTDCLPLAVMLLAFSEAKIRGWAWWLRLLLPVLSFFLLGTLVALCFKFTSGYPYFITGPVHGKVP</sequence>
<organism evidence="1 2">
    <name type="scientific">Durusdinium trenchii</name>
    <dbReference type="NCBI Taxonomy" id="1381693"/>
    <lineage>
        <taxon>Eukaryota</taxon>
        <taxon>Sar</taxon>
        <taxon>Alveolata</taxon>
        <taxon>Dinophyceae</taxon>
        <taxon>Suessiales</taxon>
        <taxon>Symbiodiniaceae</taxon>
        <taxon>Durusdinium</taxon>
    </lineage>
</organism>
<accession>A0ABP0KK86</accession>
<protein>
    <submittedName>
        <fullName evidence="1">Uncharacterized protein</fullName>
    </submittedName>
</protein>
<evidence type="ECO:0000313" key="1">
    <source>
        <dbReference type="EMBL" id="CAK9027098.1"/>
    </source>
</evidence>